<feature type="signal peptide" evidence="3">
    <location>
        <begin position="1"/>
        <end position="20"/>
    </location>
</feature>
<dbReference type="InterPro" id="IPR018392">
    <property type="entry name" value="LysM"/>
</dbReference>
<evidence type="ECO:0000313" key="6">
    <source>
        <dbReference type="Proteomes" id="UP000711407"/>
    </source>
</evidence>
<dbReference type="GO" id="GO:0016020">
    <property type="term" value="C:membrane"/>
    <property type="evidence" value="ECO:0007669"/>
    <property type="project" value="InterPro"/>
</dbReference>
<dbReference type="PANTHER" id="PTHR33734:SF22">
    <property type="entry name" value="MEMBRANE-BOUND LYTIC MUREIN TRANSGLYCOSYLASE D"/>
    <property type="match status" value="1"/>
</dbReference>
<dbReference type="InterPro" id="IPR000189">
    <property type="entry name" value="Transglyc_AS"/>
</dbReference>
<dbReference type="SUPFAM" id="SSF53955">
    <property type="entry name" value="Lysozyme-like"/>
    <property type="match status" value="1"/>
</dbReference>
<evidence type="ECO:0000256" key="3">
    <source>
        <dbReference type="SAM" id="SignalP"/>
    </source>
</evidence>
<keyword evidence="3" id="KW-0732">Signal</keyword>
<protein>
    <submittedName>
        <fullName evidence="5">Transglycosylase SLT domain-containing protein</fullName>
    </submittedName>
</protein>
<comment type="similarity">
    <text evidence="1">Belongs to the transglycosylase Slt family.</text>
</comment>
<reference evidence="5" key="2">
    <citation type="submission" date="2021-09" db="EMBL/GenBank/DDBJ databases">
        <authorList>
            <person name="Gilroy R."/>
        </authorList>
    </citation>
    <scope>NUCLEOTIDE SEQUENCE</scope>
    <source>
        <strain evidence="5">4100</strain>
    </source>
</reference>
<proteinExistence type="inferred from homology"/>
<sequence length="637" mass="71281">MKNRISAFLITLATATCAVAAPSILDIKHSITDDNIIPPESFETQCRELEESFYLRNYATAASSDETPQKLGTPQEYEERLSKLPTEIEMPYNSIVGKYIDMYVGKRRAMVSDMLALHNYYGNIFLEELEKQGMPTELQYLPVIESALKPNAVSRAGAAGLWQFMPATAKGLGMEVNSLVDERRDPRSSSRNAATYLKQLYNIYTDWSLAIAAYNCGPGNVNKALRRAGGGKKDFWEIYRFLPAETRGYVPAFIAANYAMNYYTEHNIQPRVVSRQLVTDTVTVNKRVHFNQIAQVLNIPIDEIRMLNPQYRKDIIPGDNKPYTLVLPSQQVLSYVMSEPQILAYDEDIYRRRTYVEPNTANDGSEGLEYIDPGAEQPDMAQSLNATYNLDLIQNFSERPIQKTHVVSRGENLRDIARQYGVSATDIKRWNNLRRGKVKEGDRLIIETYEADLTAIPSRSQLDTEALVASRTDVPAPRRRSMETMPQVPAPAPKQETSATIVPSPKTAQESQAQADKTSPSVPQRRVYASTDRASETASASSMPHAQSASATDSSIGSKQTATTKRTIKKADDNKKKKATKKRTKKTSKPKRYTVKSGDTLDRIAKRNGTTVKALQRANGIKGSMIRPGQKLTIPRK</sequence>
<evidence type="ECO:0000313" key="5">
    <source>
        <dbReference type="EMBL" id="HJE39989.1"/>
    </source>
</evidence>
<feature type="region of interest" description="Disordered" evidence="2">
    <location>
        <begin position="464"/>
        <end position="595"/>
    </location>
</feature>
<feature type="domain" description="LysM" evidence="4">
    <location>
        <begin position="591"/>
        <end position="634"/>
    </location>
</feature>
<feature type="compositionally biased region" description="Polar residues" evidence="2">
    <location>
        <begin position="495"/>
        <end position="522"/>
    </location>
</feature>
<feature type="compositionally biased region" description="Polar residues" evidence="2">
    <location>
        <begin position="536"/>
        <end position="564"/>
    </location>
</feature>
<reference evidence="5" key="1">
    <citation type="journal article" date="2021" name="PeerJ">
        <title>Extensive microbial diversity within the chicken gut microbiome revealed by metagenomics and culture.</title>
        <authorList>
            <person name="Gilroy R."/>
            <person name="Ravi A."/>
            <person name="Getino M."/>
            <person name="Pursley I."/>
            <person name="Horton D.L."/>
            <person name="Alikhan N.F."/>
            <person name="Baker D."/>
            <person name="Gharbi K."/>
            <person name="Hall N."/>
            <person name="Watson M."/>
            <person name="Adriaenssens E.M."/>
            <person name="Foster-Nyarko E."/>
            <person name="Jarju S."/>
            <person name="Secka A."/>
            <person name="Antonio M."/>
            <person name="Oren A."/>
            <person name="Chaudhuri R.R."/>
            <person name="La Ragione R."/>
            <person name="Hildebrand F."/>
            <person name="Pallen M.J."/>
        </authorList>
    </citation>
    <scope>NUCLEOTIDE SEQUENCE</scope>
    <source>
        <strain evidence="5">4100</strain>
    </source>
</reference>
<dbReference type="CDD" id="cd16894">
    <property type="entry name" value="MltD-like"/>
    <property type="match status" value="1"/>
</dbReference>
<dbReference type="PROSITE" id="PS00922">
    <property type="entry name" value="TRANSGLYCOSYLASE"/>
    <property type="match status" value="1"/>
</dbReference>
<name>A0A921JJL3_9BACT</name>
<dbReference type="Gene3D" id="3.10.350.10">
    <property type="entry name" value="LysM domain"/>
    <property type="match status" value="2"/>
</dbReference>
<organism evidence="5 6">
    <name type="scientific">Candidatus Amulumruptor caecigallinarius</name>
    <dbReference type="NCBI Taxonomy" id="2109911"/>
    <lineage>
        <taxon>Bacteria</taxon>
        <taxon>Pseudomonadati</taxon>
        <taxon>Bacteroidota</taxon>
        <taxon>Bacteroidia</taxon>
        <taxon>Bacteroidales</taxon>
        <taxon>Muribaculaceae</taxon>
        <taxon>Candidatus Amulumruptor</taxon>
    </lineage>
</organism>
<dbReference type="Pfam" id="PF01476">
    <property type="entry name" value="LysM"/>
    <property type="match status" value="2"/>
</dbReference>
<dbReference type="AlphaFoldDB" id="A0A921JJL3"/>
<dbReference type="CDD" id="cd00118">
    <property type="entry name" value="LysM"/>
    <property type="match status" value="2"/>
</dbReference>
<gene>
    <name evidence="5" type="ORF">K8V47_09570</name>
</gene>
<accession>A0A921JJL3</accession>
<dbReference type="SUPFAM" id="SSF54106">
    <property type="entry name" value="LysM domain"/>
    <property type="match status" value="2"/>
</dbReference>
<feature type="compositionally biased region" description="Basic residues" evidence="2">
    <location>
        <begin position="576"/>
        <end position="594"/>
    </location>
</feature>
<evidence type="ECO:0000256" key="1">
    <source>
        <dbReference type="ARBA" id="ARBA00007734"/>
    </source>
</evidence>
<dbReference type="EMBL" id="DYXT01000049">
    <property type="protein sequence ID" value="HJE39989.1"/>
    <property type="molecule type" value="Genomic_DNA"/>
</dbReference>
<feature type="chain" id="PRO_5036719752" evidence="3">
    <location>
        <begin position="21"/>
        <end position="637"/>
    </location>
</feature>
<dbReference type="SMART" id="SM00257">
    <property type="entry name" value="LysM"/>
    <property type="match status" value="2"/>
</dbReference>
<evidence type="ECO:0000256" key="2">
    <source>
        <dbReference type="SAM" id="MobiDB-lite"/>
    </source>
</evidence>
<dbReference type="InterPro" id="IPR023346">
    <property type="entry name" value="Lysozyme-like_dom_sf"/>
</dbReference>
<dbReference type="Pfam" id="PF01464">
    <property type="entry name" value="SLT"/>
    <property type="match status" value="1"/>
</dbReference>
<dbReference type="InterPro" id="IPR036779">
    <property type="entry name" value="LysM_dom_sf"/>
</dbReference>
<dbReference type="GO" id="GO:0008933">
    <property type="term" value="F:peptidoglycan lytic transglycosylase activity"/>
    <property type="evidence" value="ECO:0007669"/>
    <property type="project" value="InterPro"/>
</dbReference>
<dbReference type="GO" id="GO:0000270">
    <property type="term" value="P:peptidoglycan metabolic process"/>
    <property type="evidence" value="ECO:0007669"/>
    <property type="project" value="InterPro"/>
</dbReference>
<dbReference type="Proteomes" id="UP000711407">
    <property type="component" value="Unassembled WGS sequence"/>
</dbReference>
<dbReference type="Gene3D" id="1.10.530.10">
    <property type="match status" value="1"/>
</dbReference>
<dbReference type="PROSITE" id="PS51782">
    <property type="entry name" value="LYSM"/>
    <property type="match status" value="2"/>
</dbReference>
<feature type="domain" description="LysM" evidence="4">
    <location>
        <begin position="403"/>
        <end position="446"/>
    </location>
</feature>
<dbReference type="InterPro" id="IPR008258">
    <property type="entry name" value="Transglycosylase_SLT_dom_1"/>
</dbReference>
<dbReference type="PANTHER" id="PTHR33734">
    <property type="entry name" value="LYSM DOMAIN-CONTAINING GPI-ANCHORED PROTEIN 2"/>
    <property type="match status" value="1"/>
</dbReference>
<comment type="caution">
    <text evidence="5">The sequence shown here is derived from an EMBL/GenBank/DDBJ whole genome shotgun (WGS) entry which is preliminary data.</text>
</comment>
<evidence type="ECO:0000259" key="4">
    <source>
        <dbReference type="PROSITE" id="PS51782"/>
    </source>
</evidence>